<feature type="domain" description="Peptidase S9 prolyl oligopeptidase catalytic" evidence="5">
    <location>
        <begin position="605"/>
        <end position="827"/>
    </location>
</feature>
<dbReference type="SUPFAM" id="SSF53474">
    <property type="entry name" value="alpha/beta-Hydrolases"/>
    <property type="match status" value="1"/>
</dbReference>
<name>A0A261EUT6_9BIFI</name>
<dbReference type="Gene3D" id="3.40.50.1820">
    <property type="entry name" value="alpha/beta hydrolase"/>
    <property type="match status" value="1"/>
</dbReference>
<dbReference type="InterPro" id="IPR051543">
    <property type="entry name" value="Serine_Peptidase_S9A"/>
</dbReference>
<comment type="similarity">
    <text evidence="1">Belongs to the peptidase S9A family.</text>
</comment>
<accession>A0A261EUT6</accession>
<keyword evidence="3" id="KW-0378">Hydrolase</keyword>
<dbReference type="InterPro" id="IPR002470">
    <property type="entry name" value="Peptidase_S9A"/>
</dbReference>
<proteinExistence type="inferred from homology"/>
<keyword evidence="8" id="KW-1185">Reference proteome</keyword>
<dbReference type="Proteomes" id="UP000216004">
    <property type="component" value="Unassembled WGS sequence"/>
</dbReference>
<dbReference type="AlphaFoldDB" id="A0A261EUT6"/>
<dbReference type="PANTHER" id="PTHR11757:SF19">
    <property type="entry name" value="PROLYL ENDOPEPTIDASE-LIKE"/>
    <property type="match status" value="1"/>
</dbReference>
<dbReference type="GO" id="GO:0004252">
    <property type="term" value="F:serine-type endopeptidase activity"/>
    <property type="evidence" value="ECO:0007669"/>
    <property type="project" value="InterPro"/>
</dbReference>
<dbReference type="Pfam" id="PF00326">
    <property type="entry name" value="Peptidase_S9"/>
    <property type="match status" value="1"/>
</dbReference>
<evidence type="ECO:0000259" key="6">
    <source>
        <dbReference type="Pfam" id="PF02897"/>
    </source>
</evidence>
<evidence type="ECO:0000313" key="8">
    <source>
        <dbReference type="Proteomes" id="UP000216004"/>
    </source>
</evidence>
<organism evidence="7 8">
    <name type="scientific">Bombiscardovia coagulans</name>
    <dbReference type="NCBI Taxonomy" id="686666"/>
    <lineage>
        <taxon>Bacteria</taxon>
        <taxon>Bacillati</taxon>
        <taxon>Actinomycetota</taxon>
        <taxon>Actinomycetes</taxon>
        <taxon>Bifidobacteriales</taxon>
        <taxon>Bifidobacteriaceae</taxon>
        <taxon>Bombiscardovia</taxon>
    </lineage>
</organism>
<evidence type="ECO:0000313" key="7">
    <source>
        <dbReference type="EMBL" id="OZG50628.1"/>
    </source>
</evidence>
<keyword evidence="2" id="KW-0645">Protease</keyword>
<dbReference type="InterPro" id="IPR029058">
    <property type="entry name" value="AB_hydrolase_fold"/>
</dbReference>
<dbReference type="SUPFAM" id="SSF50993">
    <property type="entry name" value="Peptidase/esterase 'gauge' domain"/>
    <property type="match status" value="1"/>
</dbReference>
<keyword evidence="4" id="KW-0720">Serine protease</keyword>
<dbReference type="PRINTS" id="PR00862">
    <property type="entry name" value="PROLIGOPTASE"/>
</dbReference>
<dbReference type="Pfam" id="PF02897">
    <property type="entry name" value="Peptidase_S9_N"/>
    <property type="match status" value="1"/>
</dbReference>
<evidence type="ECO:0000256" key="3">
    <source>
        <dbReference type="ARBA" id="ARBA00022801"/>
    </source>
</evidence>
<evidence type="ECO:0000256" key="4">
    <source>
        <dbReference type="ARBA" id="ARBA00022825"/>
    </source>
</evidence>
<reference evidence="7 8" key="1">
    <citation type="journal article" date="2017" name="BMC Genomics">
        <title>Comparative genomic and phylogenomic analyses of the Bifidobacteriaceae family.</title>
        <authorList>
            <person name="Lugli G.A."/>
            <person name="Milani C."/>
            <person name="Turroni F."/>
            <person name="Duranti S."/>
            <person name="Mancabelli L."/>
            <person name="Mangifesta M."/>
            <person name="Ferrario C."/>
            <person name="Modesto M."/>
            <person name="Mattarelli P."/>
            <person name="Jiri K."/>
            <person name="van Sinderen D."/>
            <person name="Ventura M."/>
        </authorList>
    </citation>
    <scope>NUCLEOTIDE SEQUENCE [LARGE SCALE GENOMIC DNA]</scope>
    <source>
        <strain evidence="7 8">DSM 22924</strain>
    </source>
</reference>
<dbReference type="PANTHER" id="PTHR11757">
    <property type="entry name" value="PROTEASE FAMILY S9A OLIGOPEPTIDASE"/>
    <property type="match status" value="1"/>
</dbReference>
<evidence type="ECO:0000259" key="5">
    <source>
        <dbReference type="Pfam" id="PF00326"/>
    </source>
</evidence>
<evidence type="ECO:0000256" key="2">
    <source>
        <dbReference type="ARBA" id="ARBA00022670"/>
    </source>
</evidence>
<comment type="caution">
    <text evidence="7">The sequence shown here is derived from an EMBL/GenBank/DDBJ whole genome shotgun (WGS) entry which is preliminary data.</text>
</comment>
<gene>
    <name evidence="7" type="ORF">BOCO_0228</name>
</gene>
<dbReference type="Gene3D" id="2.130.10.120">
    <property type="entry name" value="Prolyl oligopeptidase, N-terminal domain"/>
    <property type="match status" value="1"/>
</dbReference>
<dbReference type="InterPro" id="IPR023302">
    <property type="entry name" value="Pept_S9A_N"/>
</dbReference>
<feature type="domain" description="Peptidase S9A N-terminal" evidence="6">
    <location>
        <begin position="32"/>
        <end position="315"/>
    </location>
</feature>
<dbReference type="GO" id="GO:0006508">
    <property type="term" value="P:proteolysis"/>
    <property type="evidence" value="ECO:0007669"/>
    <property type="project" value="UniProtKB-KW"/>
</dbReference>
<dbReference type="EMBL" id="MWWS01000003">
    <property type="protein sequence ID" value="OZG50628.1"/>
    <property type="molecule type" value="Genomic_DNA"/>
</dbReference>
<evidence type="ECO:0000256" key="1">
    <source>
        <dbReference type="ARBA" id="ARBA00005228"/>
    </source>
</evidence>
<sequence>MFVRELTYNHFMTSLCRQNMTNPTRLSDVPVAQQIPVVREIHGDRFTDPYEWMRDKDSPETTSYIAAQNEYCQQRLAPVMKLQHTLFEEFKSRVLETDMSVPTRMHGYWYFTRTREGDQYARQCRIPVKDVDDWTPPTIDALAEPGSEPGEEVFFDSNREAQGHDFYRLGGLDVSTDGRWLLYCVDTRGDERYDIRLRDLETGLDLPDHIDQVSSGPVLTPDGQWIFYVKVDQAWRPCSVWRHQVGCDVSEDVCVFEEDDERFWVGVGLSFDESMVVIGTSSKTTSEILTLSLSNPQGVFQTFIERQEGVEYDVSFASLPCKSPDGTESSFPVAVVYHNLENPNFSIRLIDMRIHRPPFSCDEGVVVAQGSPYGCEQVTTGREAGVDEPYYWQGNPAILQGSRGLSIEGMGIYQHFVLMSYRADSLLHLCVVSAQQAAQDLEAGQPWSFREIEPAGGDKNKMYSIAAADNPSYDAPTVRYSFGSYTCPAQLHELNVATGEDLLLKRAQVLGDFDPDQYCERRMWVKVRDGALVPVSLVWRRGTLSGLGAEPTEGLCSQVLSAPRSMHSGAWQSEGENTGKLVRPTGAPCFITGYGAYEIASDSGFSTGRLSLLDRGVVYACVHVRGGGEMGRAWYEQGRRLHKKHTFEDFIDVTAALEHSGWIDPHRTVANGGSAGGLLIGAVANMAPQLYAGIEADVPFVDALNTMLDPALPLTVTEWDEWGDPLHNPTVYRYMKEYTPYENVPDKEERSRKFGSTHFPKVLVTTSLNDTRVLYVEPLKWTARLQEEAVGADAIIKIEIDGGHGGTSGRYKQWEELALENAFCLSILTPDDPDLL</sequence>
<protein>
    <submittedName>
        <fullName evidence="7">Peptidase S9</fullName>
    </submittedName>
</protein>
<dbReference type="InterPro" id="IPR001375">
    <property type="entry name" value="Peptidase_S9_cat"/>
</dbReference>